<feature type="binding site" evidence="1">
    <location>
        <begin position="12"/>
        <end position="19"/>
    </location>
    <ligand>
        <name>substrate</name>
    </ligand>
</feature>
<dbReference type="Pfam" id="PF00300">
    <property type="entry name" value="His_Phos_1"/>
    <property type="match status" value="1"/>
</dbReference>
<dbReference type="InterPro" id="IPR050275">
    <property type="entry name" value="PGM_Phosphatase"/>
</dbReference>
<sequence length="215" mass="23387">MSDALTRFILVRHGRTEYNAQNRLQGRMDIPLAERGVRQAEAVAPVIAGMDPDVIVCSPLTRARQTARRIGRACGIDPVPDDRLMEIDVGRWGGLRVADLRREAPNLVAAREVGKDFRRPGGETGSEVMDRIAGAMEGLAAHHPGQTVVVVSHGFALRTGICRLLGGDYSASRGLGGLSNCSWTLLDRFSNEESRARGLATPWRLRAYNCQVAGD</sequence>
<feature type="binding site" evidence="1">
    <location>
        <position position="62"/>
    </location>
    <ligand>
        <name>substrate</name>
    </ligand>
</feature>
<dbReference type="InterPro" id="IPR013078">
    <property type="entry name" value="His_Pase_superF_clade-1"/>
</dbReference>
<reference evidence="2 3" key="1">
    <citation type="submission" date="2018-12" db="EMBL/GenBank/DDBJ databases">
        <authorList>
            <consortium name="Pathogen Informatics"/>
        </authorList>
    </citation>
    <scope>NUCLEOTIDE SEQUENCE [LARGE SCALE GENOMIC DNA]</scope>
    <source>
        <strain evidence="2 3">NCTC13652</strain>
    </source>
</reference>
<dbReference type="RefSeq" id="WP_028703063.1">
    <property type="nucleotide sequence ID" value="NZ_JAKDOP010000102.1"/>
</dbReference>
<dbReference type="InterPro" id="IPR029033">
    <property type="entry name" value="His_PPase_superfam"/>
</dbReference>
<name>A0A3S4V5J8_9ACTN</name>
<accession>A0A3S4V5J8</accession>
<dbReference type="SMART" id="SM00855">
    <property type="entry name" value="PGAM"/>
    <property type="match status" value="1"/>
</dbReference>
<gene>
    <name evidence="2" type="ORF">NCTC13652_00640</name>
</gene>
<dbReference type="EMBL" id="LR134473">
    <property type="protein sequence ID" value="VEI02463.1"/>
    <property type="molecule type" value="Genomic_DNA"/>
</dbReference>
<dbReference type="AlphaFoldDB" id="A0A3S4V5J8"/>
<dbReference type="STRING" id="1122997.GCA_000425285_01473"/>
<organism evidence="2 3">
    <name type="scientific">Acidipropionibacterium jensenii</name>
    <dbReference type="NCBI Taxonomy" id="1749"/>
    <lineage>
        <taxon>Bacteria</taxon>
        <taxon>Bacillati</taxon>
        <taxon>Actinomycetota</taxon>
        <taxon>Actinomycetes</taxon>
        <taxon>Propionibacteriales</taxon>
        <taxon>Propionibacteriaceae</taxon>
        <taxon>Acidipropionibacterium</taxon>
    </lineage>
</organism>
<dbReference type="OrthoDB" id="4697614at2"/>
<keyword evidence="3" id="KW-1185">Reference proteome</keyword>
<dbReference type="Gene3D" id="3.40.50.1240">
    <property type="entry name" value="Phosphoglycerate mutase-like"/>
    <property type="match status" value="1"/>
</dbReference>
<dbReference type="CDD" id="cd07067">
    <property type="entry name" value="HP_PGM_like"/>
    <property type="match status" value="1"/>
</dbReference>
<evidence type="ECO:0000256" key="1">
    <source>
        <dbReference type="PIRSR" id="PIRSR613078-2"/>
    </source>
</evidence>
<dbReference type="PANTHER" id="PTHR48100:SF62">
    <property type="entry name" value="GLUCOSYL-3-PHOSPHOGLYCERATE PHOSPHATASE"/>
    <property type="match status" value="1"/>
</dbReference>
<evidence type="ECO:0000313" key="3">
    <source>
        <dbReference type="Proteomes" id="UP000277858"/>
    </source>
</evidence>
<evidence type="ECO:0000313" key="2">
    <source>
        <dbReference type="EMBL" id="VEI02463.1"/>
    </source>
</evidence>
<dbReference type="SUPFAM" id="SSF53254">
    <property type="entry name" value="Phosphoglycerate mutase-like"/>
    <property type="match status" value="1"/>
</dbReference>
<dbReference type="GO" id="GO:0005737">
    <property type="term" value="C:cytoplasm"/>
    <property type="evidence" value="ECO:0007669"/>
    <property type="project" value="TreeGrafter"/>
</dbReference>
<dbReference type="Proteomes" id="UP000277858">
    <property type="component" value="Chromosome"/>
</dbReference>
<protein>
    <submittedName>
        <fullName evidence="2">Phosphoglyceromutase</fullName>
    </submittedName>
</protein>
<dbReference type="GO" id="GO:0016791">
    <property type="term" value="F:phosphatase activity"/>
    <property type="evidence" value="ECO:0007669"/>
    <property type="project" value="TreeGrafter"/>
</dbReference>
<dbReference type="PANTHER" id="PTHR48100">
    <property type="entry name" value="BROAD-SPECIFICITY PHOSPHATASE YOR283W-RELATED"/>
    <property type="match status" value="1"/>
</dbReference>
<proteinExistence type="predicted"/>